<dbReference type="RefSeq" id="YP_010770716.1">
    <property type="nucleotide sequence ID" value="NC_074370.1"/>
</dbReference>
<accession>A0A8S5KZC3</accession>
<dbReference type="KEGG" id="vg:80400228"/>
<sequence>GEPVREHCCACRFRQGMPIHIRWSSCMAPIGPPQNSGRKDTRGLPEGYDPHMLYEYRYHVAKENASGLEKFAYQYLPKEFIKSSAFAIDPTGPFKVAPGVITPANRTKVRQTASVLNRRQVHITRNVTSFAPRRNYGGVSGCNSPFIETIAPVQPDGYFDLRQQEPFPDVLHDTTSRTRLMGSKQGTLDYFKGFINSPSRRVSTHIVYDNVYNAFEYPPTDPCIVLAGGTAHDHNGGTDVHTNATVGAGAFLLSSSFHEIRNREQLYNTGLMQANAVNLLKGWSPFNRETTLFRNLVELRDIPRSVLQLQSTLRNLKTVFSSLATSTRLRKIVFDLKRTSKDIPNEYLSYHFGWKQTWKDVNELLASPGKISKRVKFLIDRSGKPTTFRSKRSFVSGASGVSAFDYEQFGDEYAQAYSSRVERTSELRLVINSTFDFPPPTGMRFFWREYYKRLGIEPRVTDVYNLVPWTWLVDWFTGLGNYVELIDNINHDPSLINWGMLSCHTAGKYITDYTSKSDRYYLSSVNGEAHNEGQPSRVSNPHTSVYDFECHTRSDVATILDVKTTAEPSTMTAYQQSIIGALLSQRLDFSRKGGFKPRS</sequence>
<feature type="non-terminal residue" evidence="1">
    <location>
        <position position="1"/>
    </location>
</feature>
<proteinExistence type="predicted"/>
<organism evidence="1 2">
    <name type="scientific">ssRNA phage Gerhypos.1_12</name>
    <dbReference type="NCBI Taxonomy" id="2786193"/>
    <lineage>
        <taxon>Viruses</taxon>
        <taxon>Riboviria</taxon>
        <taxon>Orthornavirae</taxon>
        <taxon>Lenarviricota</taxon>
        <taxon>Leviviricetes</taxon>
        <taxon>Timlovirales</taxon>
        <taxon>Steitzviridae</taxon>
        <taxon>Hohrdovirus</taxon>
        <taxon>Hohrdovirus pedovicinum</taxon>
    </lineage>
</organism>
<evidence type="ECO:0000313" key="1">
    <source>
        <dbReference type="EMBL" id="DAD50535.1"/>
    </source>
</evidence>
<evidence type="ECO:0000313" key="2">
    <source>
        <dbReference type="Proteomes" id="UP000676560"/>
    </source>
</evidence>
<name>A0A8S5KZC3_9VIRU</name>
<dbReference type="Proteomes" id="UP000676560">
    <property type="component" value="Segment"/>
</dbReference>
<reference evidence="1 2" key="1">
    <citation type="submission" date="2020-09" db="EMBL/GenBank/DDBJ databases">
        <title>Leviviricetes taxonomy.</title>
        <authorList>
            <person name="Stockdale S.R."/>
            <person name="Callanan J."/>
            <person name="Adriaenssens E.M."/>
            <person name="Kuhn J.H."/>
            <person name="Rumnieks J."/>
            <person name="Shkoporov A."/>
            <person name="Draper L.A."/>
            <person name="Ross P."/>
            <person name="Hill C."/>
        </authorList>
    </citation>
    <scope>NUCLEOTIDE SEQUENCE [LARGE SCALE GENOMIC DNA]</scope>
</reference>
<protein>
    <submittedName>
        <fullName evidence="1">Maturation protein</fullName>
    </submittedName>
</protein>
<keyword evidence="2" id="KW-1185">Reference proteome</keyword>
<gene>
    <name evidence="1" type="primary">Gerhypos.1_12_1</name>
</gene>
<dbReference type="GeneID" id="80400228"/>
<dbReference type="EMBL" id="BK013552">
    <property type="protein sequence ID" value="DAD50535.1"/>
    <property type="molecule type" value="Genomic_RNA"/>
</dbReference>